<accession>Q5NZP1</accession>
<dbReference type="HOGENOM" id="CLU_055800_0_0_4"/>
<dbReference type="CAZy" id="GT4">
    <property type="family name" value="Glycosyltransferase Family 4"/>
</dbReference>
<dbReference type="SUPFAM" id="SSF53756">
    <property type="entry name" value="UDP-Glycosyltransferase/glycogen phosphorylase"/>
    <property type="match status" value="1"/>
</dbReference>
<dbReference type="eggNOG" id="COG0438">
    <property type="taxonomic scope" value="Bacteria"/>
</dbReference>
<dbReference type="Pfam" id="PF13692">
    <property type="entry name" value="Glyco_trans_1_4"/>
    <property type="match status" value="1"/>
</dbReference>
<proteinExistence type="predicted"/>
<reference evidence="1 2" key="1">
    <citation type="journal article" date="2005" name="Arch. Microbiol.">
        <title>The genome sequence of an anaerobic aromatic-degrading denitrifying bacterium, strain EbN1.</title>
        <authorList>
            <person name="Rabus R."/>
            <person name="Kube M."/>
            <person name="Heider J."/>
            <person name="Beck A."/>
            <person name="Heitmann K."/>
            <person name="Widdel F."/>
            <person name="Reinhardt R."/>
        </authorList>
    </citation>
    <scope>NUCLEOTIDE SEQUENCE [LARGE SCALE GENOMIC DNA]</scope>
    <source>
        <strain evidence="1 2">EbN1</strain>
    </source>
</reference>
<dbReference type="GO" id="GO:0016757">
    <property type="term" value="F:glycosyltransferase activity"/>
    <property type="evidence" value="ECO:0007669"/>
    <property type="project" value="TreeGrafter"/>
</dbReference>
<evidence type="ECO:0000313" key="2">
    <source>
        <dbReference type="Proteomes" id="UP000006552"/>
    </source>
</evidence>
<dbReference type="STRING" id="76114.ebA5884"/>
<protein>
    <submittedName>
        <fullName evidence="1">Uncharacterized protein</fullName>
    </submittedName>
</protein>
<gene>
    <name evidence="1" type="ORF">ebA5884</name>
</gene>
<name>Q5NZP1_AROAE</name>
<dbReference type="EMBL" id="CR555306">
    <property type="protein sequence ID" value="CAI09473.1"/>
    <property type="molecule type" value="Genomic_DNA"/>
</dbReference>
<dbReference type="KEGG" id="eba:ebA5884"/>
<evidence type="ECO:0000313" key="1">
    <source>
        <dbReference type="EMBL" id="CAI09473.1"/>
    </source>
</evidence>
<dbReference type="Proteomes" id="UP000006552">
    <property type="component" value="Chromosome"/>
</dbReference>
<keyword evidence="2" id="KW-1185">Reference proteome</keyword>
<dbReference type="PANTHER" id="PTHR12526">
    <property type="entry name" value="GLYCOSYLTRANSFERASE"/>
    <property type="match status" value="1"/>
</dbReference>
<organism evidence="1 2">
    <name type="scientific">Aromatoleum aromaticum (strain DSM 19018 / LMG 30748 / EbN1)</name>
    <name type="common">Azoarcus sp. (strain EbN1)</name>
    <dbReference type="NCBI Taxonomy" id="76114"/>
    <lineage>
        <taxon>Bacteria</taxon>
        <taxon>Pseudomonadati</taxon>
        <taxon>Pseudomonadota</taxon>
        <taxon>Betaproteobacteria</taxon>
        <taxon>Rhodocyclales</taxon>
        <taxon>Rhodocyclaceae</taxon>
        <taxon>Aromatoleum</taxon>
    </lineage>
</organism>
<sequence length="403" mass="44437">MPNILLLGFTVPDPVARKLFALDPSPAVQTHKFAWSLARTLQHGFGKLVLASACPIQNYPTARRVFFQGGRFDVGGTQGVFLGFVNLLVLKHLTRFAACLLTLPRLLRSQRVDWLFVHGIHTPFLLFGILARLTGRKLAVVLTDPPGVVLATDSRIARALKRLDVWLVSRALRHADAVIALAPELVRRLAIAKPALVFPGILDSSLVADGAVNRFCAESTGTFTIVYAGGLNRAYGVDRLLDAILGIDDVPVRLKLFGRGDQESRIRDLAASDSRIEYGGFVGNEVLQPELHAADLLINPRPTEEAFAAMSFPSKLIEYLATGRPILTTRIVSIPENYQPYFNFIDDESAFGIRRAVLDMIRMPADQRDLQGLYGQKFIYNEASEAAVGSKIVQFIQYVSSLR</sequence>
<dbReference type="PANTHER" id="PTHR12526:SF636">
    <property type="entry name" value="BLL3647 PROTEIN"/>
    <property type="match status" value="1"/>
</dbReference>
<dbReference type="Gene3D" id="3.40.50.2000">
    <property type="entry name" value="Glycogen Phosphorylase B"/>
    <property type="match status" value="2"/>
</dbReference>
<dbReference type="AlphaFoldDB" id="Q5NZP1"/>